<accession>A0AAJ1IC01</accession>
<dbReference type="SMART" id="SM00382">
    <property type="entry name" value="AAA"/>
    <property type="match status" value="1"/>
</dbReference>
<evidence type="ECO:0000313" key="5">
    <source>
        <dbReference type="EMBL" id="MDC7226477.1"/>
    </source>
</evidence>
<evidence type="ECO:0000256" key="3">
    <source>
        <dbReference type="ARBA" id="ARBA00022840"/>
    </source>
</evidence>
<dbReference type="InterPro" id="IPR003593">
    <property type="entry name" value="AAA+_ATPase"/>
</dbReference>
<dbReference type="PROSITE" id="PS50893">
    <property type="entry name" value="ABC_TRANSPORTER_2"/>
    <property type="match status" value="1"/>
</dbReference>
<dbReference type="PROSITE" id="PS00211">
    <property type="entry name" value="ABC_TRANSPORTER_1"/>
    <property type="match status" value="1"/>
</dbReference>
<comment type="caution">
    <text evidence="5">The sequence shown here is derived from an EMBL/GenBank/DDBJ whole genome shotgun (WGS) entry which is preliminary data.</text>
</comment>
<dbReference type="InterPro" id="IPR050166">
    <property type="entry name" value="ABC_transporter_ATP-bind"/>
</dbReference>
<evidence type="ECO:0000256" key="1">
    <source>
        <dbReference type="ARBA" id="ARBA00022448"/>
    </source>
</evidence>
<dbReference type="InterPro" id="IPR003439">
    <property type="entry name" value="ABC_transporter-like_ATP-bd"/>
</dbReference>
<dbReference type="Proteomes" id="UP001221217">
    <property type="component" value="Unassembled WGS sequence"/>
</dbReference>
<evidence type="ECO:0000313" key="6">
    <source>
        <dbReference type="Proteomes" id="UP001221217"/>
    </source>
</evidence>
<proteinExistence type="predicted"/>
<dbReference type="Gene3D" id="3.40.50.300">
    <property type="entry name" value="P-loop containing nucleotide triphosphate hydrolases"/>
    <property type="match status" value="1"/>
</dbReference>
<keyword evidence="1" id="KW-0813">Transport</keyword>
<dbReference type="SUPFAM" id="SSF52540">
    <property type="entry name" value="P-loop containing nucleoside triphosphate hydrolases"/>
    <property type="match status" value="1"/>
</dbReference>
<dbReference type="AlphaFoldDB" id="A0AAJ1IC01"/>
<dbReference type="InterPro" id="IPR017871">
    <property type="entry name" value="ABC_transporter-like_CS"/>
</dbReference>
<dbReference type="PANTHER" id="PTHR42788:SF19">
    <property type="entry name" value="ALIPHATIC SULFONATES IMPORT ATP-BINDING PROTEIN SSUB 2"/>
    <property type="match status" value="1"/>
</dbReference>
<sequence length="255" mass="27896">MNKNRLEIINCSGGYETEVVFKNLNLVFSPGETVTVLGPSGCGKSTLLMIASGLLPPIDGEVFLDEQPLKKADQRVGLILQNCGLFPWMTVAENISLGLKIQGGYKDAALTKISSEAVLAMINDLGLDGHEHKYPGELSGGQQQRVAIGRTLVMKPEVLLMDEPFSALDAITRERLQELLLELLGGRGIISILVTHSVEEAAFLGERVILMGQDISSPIVQEFINPWAGRADYRDTPEYFNLCREVRNKLKASDA</sequence>
<dbReference type="Pfam" id="PF00005">
    <property type="entry name" value="ABC_tran"/>
    <property type="match status" value="1"/>
</dbReference>
<dbReference type="InterPro" id="IPR027417">
    <property type="entry name" value="P-loop_NTPase"/>
</dbReference>
<reference evidence="5 6" key="1">
    <citation type="submission" date="2022-12" db="EMBL/GenBank/DDBJ databases">
        <title>Metagenome assembled genome from gulf of manar.</title>
        <authorList>
            <person name="Kohli P."/>
            <person name="Pk S."/>
            <person name="Venkata Ramana C."/>
            <person name="Sasikala C."/>
        </authorList>
    </citation>
    <scope>NUCLEOTIDE SEQUENCE [LARGE SCALE GENOMIC DNA]</scope>
    <source>
        <strain evidence="5">JB008</strain>
    </source>
</reference>
<evidence type="ECO:0000259" key="4">
    <source>
        <dbReference type="PROSITE" id="PS50893"/>
    </source>
</evidence>
<dbReference type="GO" id="GO:0005524">
    <property type="term" value="F:ATP binding"/>
    <property type="evidence" value="ECO:0007669"/>
    <property type="project" value="UniProtKB-KW"/>
</dbReference>
<keyword evidence="2" id="KW-0547">Nucleotide-binding</keyword>
<protein>
    <submittedName>
        <fullName evidence="5">ABC transporter ATP-binding protein</fullName>
    </submittedName>
</protein>
<evidence type="ECO:0000256" key="2">
    <source>
        <dbReference type="ARBA" id="ARBA00022741"/>
    </source>
</evidence>
<feature type="domain" description="ABC transporter" evidence="4">
    <location>
        <begin position="6"/>
        <end position="236"/>
    </location>
</feature>
<dbReference type="PANTHER" id="PTHR42788">
    <property type="entry name" value="TAURINE IMPORT ATP-BINDING PROTEIN-RELATED"/>
    <property type="match status" value="1"/>
</dbReference>
<gene>
    <name evidence="5" type="ORF">PQJ61_06910</name>
</gene>
<name>A0AAJ1IC01_9SPIO</name>
<dbReference type="EMBL" id="JAQQAL010000012">
    <property type="protein sequence ID" value="MDC7226477.1"/>
    <property type="molecule type" value="Genomic_DNA"/>
</dbReference>
<dbReference type="GO" id="GO:0016887">
    <property type="term" value="F:ATP hydrolysis activity"/>
    <property type="evidence" value="ECO:0007669"/>
    <property type="project" value="InterPro"/>
</dbReference>
<keyword evidence="3 5" id="KW-0067">ATP-binding</keyword>
<organism evidence="5 6">
    <name type="scientific">Candidatus Thalassospirochaeta sargassi</name>
    <dbReference type="NCBI Taxonomy" id="3119039"/>
    <lineage>
        <taxon>Bacteria</taxon>
        <taxon>Pseudomonadati</taxon>
        <taxon>Spirochaetota</taxon>
        <taxon>Spirochaetia</taxon>
        <taxon>Spirochaetales</taxon>
        <taxon>Spirochaetaceae</taxon>
        <taxon>Candidatus Thalassospirochaeta</taxon>
    </lineage>
</organism>